<dbReference type="PANTHER" id="PTHR46796">
    <property type="entry name" value="HTH-TYPE TRANSCRIPTIONAL ACTIVATOR RHAS-RELATED"/>
    <property type="match status" value="1"/>
</dbReference>
<dbReference type="Gene3D" id="1.10.10.60">
    <property type="entry name" value="Homeodomain-like"/>
    <property type="match status" value="1"/>
</dbReference>
<keyword evidence="2" id="KW-0238">DNA-binding</keyword>
<feature type="region of interest" description="Disordered" evidence="4">
    <location>
        <begin position="1"/>
        <end position="21"/>
    </location>
</feature>
<keyword evidence="3" id="KW-0804">Transcription</keyword>
<keyword evidence="7" id="KW-1185">Reference proteome</keyword>
<accession>A0ABT6AGB2</accession>
<dbReference type="PROSITE" id="PS01124">
    <property type="entry name" value="HTH_ARAC_FAMILY_2"/>
    <property type="match status" value="1"/>
</dbReference>
<dbReference type="Pfam" id="PF14525">
    <property type="entry name" value="AraC_binding_2"/>
    <property type="match status" value="1"/>
</dbReference>
<name>A0ABT6AGB2_9BURK</name>
<evidence type="ECO:0000256" key="3">
    <source>
        <dbReference type="ARBA" id="ARBA00023163"/>
    </source>
</evidence>
<dbReference type="PROSITE" id="PS00041">
    <property type="entry name" value="HTH_ARAC_FAMILY_1"/>
    <property type="match status" value="1"/>
</dbReference>
<reference evidence="6 7" key="1">
    <citation type="submission" date="2023-03" db="EMBL/GenBank/DDBJ databases">
        <title>Draft assemblies of triclosan tolerant bacteria isolated from returned activated sludge.</title>
        <authorList>
            <person name="Van Hamelsveld S."/>
        </authorList>
    </citation>
    <scope>NUCLEOTIDE SEQUENCE [LARGE SCALE GENOMIC DNA]</scope>
    <source>
        <strain evidence="6 7">GW210010_S58</strain>
    </source>
</reference>
<dbReference type="Pfam" id="PF12833">
    <property type="entry name" value="HTH_18"/>
    <property type="match status" value="1"/>
</dbReference>
<organism evidence="6 7">
    <name type="scientific">Cupriavidus basilensis</name>
    <dbReference type="NCBI Taxonomy" id="68895"/>
    <lineage>
        <taxon>Bacteria</taxon>
        <taxon>Pseudomonadati</taxon>
        <taxon>Pseudomonadota</taxon>
        <taxon>Betaproteobacteria</taxon>
        <taxon>Burkholderiales</taxon>
        <taxon>Burkholderiaceae</taxon>
        <taxon>Cupriavidus</taxon>
    </lineage>
</organism>
<comment type="caution">
    <text evidence="6">The sequence shown here is derived from an EMBL/GenBank/DDBJ whole genome shotgun (WGS) entry which is preliminary data.</text>
</comment>
<dbReference type="PANTHER" id="PTHR46796:SF6">
    <property type="entry name" value="ARAC SUBFAMILY"/>
    <property type="match status" value="1"/>
</dbReference>
<dbReference type="SUPFAM" id="SSF46689">
    <property type="entry name" value="Homeodomain-like"/>
    <property type="match status" value="1"/>
</dbReference>
<dbReference type="InterPro" id="IPR018062">
    <property type="entry name" value="HTH_AraC-typ_CS"/>
</dbReference>
<dbReference type="InterPro" id="IPR035418">
    <property type="entry name" value="AraC-bd_2"/>
</dbReference>
<keyword evidence="1" id="KW-0805">Transcription regulation</keyword>
<gene>
    <name evidence="6" type="ORF">P3W85_01530</name>
</gene>
<evidence type="ECO:0000313" key="7">
    <source>
        <dbReference type="Proteomes" id="UP001216674"/>
    </source>
</evidence>
<evidence type="ECO:0000256" key="1">
    <source>
        <dbReference type="ARBA" id="ARBA00023015"/>
    </source>
</evidence>
<evidence type="ECO:0000313" key="6">
    <source>
        <dbReference type="EMBL" id="MDF3831644.1"/>
    </source>
</evidence>
<sequence length="385" mass="42176">MTPYKPAAPSTEQEPSPSLPHTRFEVGGALPASTAKSRSAAAEPATGQILAWRDRVGHVVDLSVTREQVAGRFAGVIDRYLVDDMVFTDCHCDSVVLERTVARISTDAMRHYVFQVVIDGNAGYVDGMRRNATPRHGGILLADLGQTALMVRERARVLTCFVPRDLMESVFPDAESAHGRIVEANTPMTQLAVDHIKALRQALPHMPPPQAAIALREAVQVLVAAFRKTARLEGDARAAARSALLARARRLIDANANQPDLSPGRLLEAMHISRPTLYRLFEHEGGVQAYIRKSRLRAAAVDLVRFPHLPVVEIAYGLGFSSGSDFTRAFRRAYGMSPSDLRIQAANPQREDLLRAALRVQGPAYQHWLHRQQAGKDLSAAIGTP</sequence>
<evidence type="ECO:0000256" key="4">
    <source>
        <dbReference type="SAM" id="MobiDB-lite"/>
    </source>
</evidence>
<dbReference type="PRINTS" id="PR00032">
    <property type="entry name" value="HTHARAC"/>
</dbReference>
<dbReference type="InterPro" id="IPR020449">
    <property type="entry name" value="Tscrpt_reg_AraC-type_HTH"/>
</dbReference>
<dbReference type="InterPro" id="IPR009057">
    <property type="entry name" value="Homeodomain-like_sf"/>
</dbReference>
<dbReference type="EMBL" id="JARJLM010000019">
    <property type="protein sequence ID" value="MDF3831644.1"/>
    <property type="molecule type" value="Genomic_DNA"/>
</dbReference>
<dbReference type="InterPro" id="IPR018060">
    <property type="entry name" value="HTH_AraC"/>
</dbReference>
<evidence type="ECO:0000256" key="2">
    <source>
        <dbReference type="ARBA" id="ARBA00023125"/>
    </source>
</evidence>
<protein>
    <submittedName>
        <fullName evidence="6">Helix-turn-helix transcriptional regulator</fullName>
    </submittedName>
</protein>
<dbReference type="InterPro" id="IPR050204">
    <property type="entry name" value="AraC_XylS_family_regulators"/>
</dbReference>
<evidence type="ECO:0000259" key="5">
    <source>
        <dbReference type="PROSITE" id="PS01124"/>
    </source>
</evidence>
<dbReference type="Proteomes" id="UP001216674">
    <property type="component" value="Unassembled WGS sequence"/>
</dbReference>
<feature type="domain" description="HTH araC/xylS-type" evidence="5">
    <location>
        <begin position="246"/>
        <end position="344"/>
    </location>
</feature>
<dbReference type="SMART" id="SM00342">
    <property type="entry name" value="HTH_ARAC"/>
    <property type="match status" value="1"/>
</dbReference>
<proteinExistence type="predicted"/>
<dbReference type="RefSeq" id="WP_276263475.1">
    <property type="nucleotide sequence ID" value="NZ_JARJLM010000019.1"/>
</dbReference>